<dbReference type="AlphaFoldDB" id="A0AAV2I7V7"/>
<keyword evidence="8 11" id="KW-1133">Transmembrane helix</keyword>
<comment type="caution">
    <text evidence="14">The sequence shown here is derived from an EMBL/GenBank/DDBJ whole genome shotgun (WGS) entry which is preliminary data.</text>
</comment>
<dbReference type="PANTHER" id="PTHR22760:SF3">
    <property type="entry name" value="GPI MANNOSYLTRANSFERASE 4"/>
    <property type="match status" value="1"/>
</dbReference>
<comment type="pathway">
    <text evidence="2">Glycolipid biosynthesis; glycosylphosphatidylinositol-anchor biosynthesis.</text>
</comment>
<evidence type="ECO:0000256" key="10">
    <source>
        <dbReference type="ARBA" id="ARBA00038466"/>
    </source>
</evidence>
<gene>
    <name evidence="14" type="ORF">GSLYS_00015249001</name>
</gene>
<accession>A0AAV2I7V7</accession>
<organism evidence="14 15">
    <name type="scientific">Lymnaea stagnalis</name>
    <name type="common">Great pond snail</name>
    <name type="synonym">Helix stagnalis</name>
    <dbReference type="NCBI Taxonomy" id="6523"/>
    <lineage>
        <taxon>Eukaryota</taxon>
        <taxon>Metazoa</taxon>
        <taxon>Spiralia</taxon>
        <taxon>Lophotrochozoa</taxon>
        <taxon>Mollusca</taxon>
        <taxon>Gastropoda</taxon>
        <taxon>Heterobranchia</taxon>
        <taxon>Euthyneura</taxon>
        <taxon>Panpulmonata</taxon>
        <taxon>Hygrophila</taxon>
        <taxon>Lymnaeoidea</taxon>
        <taxon>Lymnaeidae</taxon>
        <taxon>Lymnaea</taxon>
    </lineage>
</organism>
<keyword evidence="6 11" id="KW-0812">Transmembrane</keyword>
<evidence type="ECO:0000256" key="5">
    <source>
        <dbReference type="ARBA" id="ARBA00022679"/>
    </source>
</evidence>
<keyword evidence="5" id="KW-0808">Transferase</keyword>
<feature type="transmembrane region" description="Helical" evidence="11">
    <location>
        <begin position="320"/>
        <end position="341"/>
    </location>
</feature>
<evidence type="ECO:0000313" key="15">
    <source>
        <dbReference type="Proteomes" id="UP001497497"/>
    </source>
</evidence>
<feature type="transmembrane region" description="Helical" evidence="11">
    <location>
        <begin position="447"/>
        <end position="464"/>
    </location>
</feature>
<evidence type="ECO:0000256" key="9">
    <source>
        <dbReference type="ARBA" id="ARBA00023136"/>
    </source>
</evidence>
<evidence type="ECO:0000256" key="2">
    <source>
        <dbReference type="ARBA" id="ARBA00004687"/>
    </source>
</evidence>
<feature type="transmembrane region" description="Helical" evidence="11">
    <location>
        <begin position="494"/>
        <end position="514"/>
    </location>
</feature>
<feature type="transmembrane region" description="Helical" evidence="11">
    <location>
        <begin position="470"/>
        <end position="487"/>
    </location>
</feature>
<keyword evidence="9 11" id="KW-0472">Membrane</keyword>
<evidence type="ECO:0000256" key="7">
    <source>
        <dbReference type="ARBA" id="ARBA00022824"/>
    </source>
</evidence>
<evidence type="ECO:0000256" key="6">
    <source>
        <dbReference type="ARBA" id="ARBA00022692"/>
    </source>
</evidence>
<dbReference type="InterPro" id="IPR005599">
    <property type="entry name" value="GPI_mannosylTrfase"/>
</dbReference>
<comment type="similarity">
    <text evidence="10">Belongs to the glycosyltransferase 22 family. PIGZ subfamily.</text>
</comment>
<keyword evidence="7 11" id="KW-0256">Endoplasmic reticulum</keyword>
<dbReference type="GO" id="GO:0005789">
    <property type="term" value="C:endoplasmic reticulum membrane"/>
    <property type="evidence" value="ECO:0007669"/>
    <property type="project" value="UniProtKB-SubCell"/>
</dbReference>
<evidence type="ECO:0000256" key="11">
    <source>
        <dbReference type="RuleBase" id="RU363075"/>
    </source>
</evidence>
<feature type="transmembrane region" description="Helical" evidence="11">
    <location>
        <begin position="415"/>
        <end position="435"/>
    </location>
</feature>
<feature type="chain" id="PRO_5043416063" description="Mannosyltransferase" evidence="13">
    <location>
        <begin position="25"/>
        <end position="660"/>
    </location>
</feature>
<dbReference type="GO" id="GO:0000026">
    <property type="term" value="F:alpha-1,2-mannosyltransferase activity"/>
    <property type="evidence" value="ECO:0007669"/>
    <property type="project" value="TreeGrafter"/>
</dbReference>
<dbReference type="EC" id="2.4.1.-" evidence="11"/>
<keyword evidence="13" id="KW-0732">Signal</keyword>
<proteinExistence type="inferred from homology"/>
<keyword evidence="3" id="KW-0337">GPI-anchor biosynthesis</keyword>
<reference evidence="14 15" key="1">
    <citation type="submission" date="2024-04" db="EMBL/GenBank/DDBJ databases">
        <authorList>
            <consortium name="Genoscope - CEA"/>
            <person name="William W."/>
        </authorList>
    </citation>
    <scope>NUCLEOTIDE SEQUENCE [LARGE SCALE GENOMIC DNA]</scope>
</reference>
<dbReference type="GO" id="GO:0006506">
    <property type="term" value="P:GPI anchor biosynthetic process"/>
    <property type="evidence" value="ECO:0007669"/>
    <property type="project" value="UniProtKB-KW"/>
</dbReference>
<keyword evidence="15" id="KW-1185">Reference proteome</keyword>
<evidence type="ECO:0000256" key="12">
    <source>
        <dbReference type="SAM" id="MobiDB-lite"/>
    </source>
</evidence>
<keyword evidence="4 11" id="KW-0328">Glycosyltransferase</keyword>
<dbReference type="Pfam" id="PF03901">
    <property type="entry name" value="Glyco_transf_22"/>
    <property type="match status" value="2"/>
</dbReference>
<comment type="subcellular location">
    <subcellularLocation>
        <location evidence="1 11">Endoplasmic reticulum membrane</location>
        <topology evidence="1 11">Multi-pass membrane protein</topology>
    </subcellularLocation>
</comment>
<feature type="signal peptide" evidence="13">
    <location>
        <begin position="1"/>
        <end position="24"/>
    </location>
</feature>
<feature type="transmembrane region" description="Helical" evidence="11">
    <location>
        <begin position="285"/>
        <end position="313"/>
    </location>
</feature>
<evidence type="ECO:0000256" key="8">
    <source>
        <dbReference type="ARBA" id="ARBA00022989"/>
    </source>
</evidence>
<evidence type="ECO:0000313" key="14">
    <source>
        <dbReference type="EMBL" id="CAL1541643.1"/>
    </source>
</evidence>
<protein>
    <recommendedName>
        <fullName evidence="11">Mannosyltransferase</fullName>
        <ecNumber evidence="11">2.4.1.-</ecNumber>
    </recommendedName>
</protein>
<dbReference type="PANTHER" id="PTHR22760">
    <property type="entry name" value="GLYCOSYLTRANSFERASE"/>
    <property type="match status" value="1"/>
</dbReference>
<dbReference type="Proteomes" id="UP001497497">
    <property type="component" value="Unassembled WGS sequence"/>
</dbReference>
<sequence>MNKLATILLCINFITVLFPQPGYIHPDEFFQSTEIVAGDVLNVTHFRAWEFNESFPVRSVVPPYLMISPSLYFLRWINGTGIPGFQMSTVKVVMATRLPLAFLSLFGYLATGKLATVFNVDKYLSCVLYCSSYVSWTYFTRTFSNSVESVLLAIVLLLTCSNIDTQDAVRKLTKLKASESQHGSSKLDSKPAADENKIKTNSNSEKPTFRDTDTQPLKPLEAESDMKSFIKDKCIEDRESVEASESHEQISQSRAAELLTDNQKAECFPRAKIYSTTDSCFSKSFILGIIIVAGFFNRPTFLAFSFIPVLFWLCHSNNRMLFSLFFISLGASISFIIFVVLDTVYYNSDIINIIKTSSHFLASGDYSLQSFAASFKVFKSVLVITPWNFLKYNTNTKNLAEHGLHPRYTHLLVNLPLLLGPLYFLFLFLCILTTVKFIKRSQDNNMLWVVLMAAVPIISLSAFPHQEPRFLIPALPFFMVIGAKVLAGLSAGKFSLIALWTVFNIILTLVYGYMHQAALIPALSIYQQRLSTMQSSFGNHRVIFYKTYQPPRHLLLLNQPDSQISILDLAGAPISSLIEKIKAERNTCIQSKASCHVSVFLPSTITPLVLESLSKYKVTTTTICPHLSMEAPPRFKLWWEKRISFDEFIMDFCLNILKIS</sequence>
<evidence type="ECO:0000256" key="4">
    <source>
        <dbReference type="ARBA" id="ARBA00022676"/>
    </source>
</evidence>
<feature type="region of interest" description="Disordered" evidence="12">
    <location>
        <begin position="182"/>
        <end position="217"/>
    </location>
</feature>
<evidence type="ECO:0000256" key="13">
    <source>
        <dbReference type="SAM" id="SignalP"/>
    </source>
</evidence>
<name>A0AAV2I7V7_LYMST</name>
<evidence type="ECO:0000256" key="1">
    <source>
        <dbReference type="ARBA" id="ARBA00004477"/>
    </source>
</evidence>
<feature type="compositionally biased region" description="Basic and acidic residues" evidence="12">
    <location>
        <begin position="185"/>
        <end position="198"/>
    </location>
</feature>
<dbReference type="EMBL" id="CAXITT010000445">
    <property type="protein sequence ID" value="CAL1541643.1"/>
    <property type="molecule type" value="Genomic_DNA"/>
</dbReference>
<evidence type="ECO:0000256" key="3">
    <source>
        <dbReference type="ARBA" id="ARBA00022502"/>
    </source>
</evidence>